<evidence type="ECO:0000256" key="1">
    <source>
        <dbReference type="ARBA" id="ARBA00004651"/>
    </source>
</evidence>
<keyword evidence="5" id="KW-0533">Nickel</keyword>
<dbReference type="AlphaFoldDB" id="A0AAJ4VHR5"/>
<evidence type="ECO:0000256" key="10">
    <source>
        <dbReference type="ARBA" id="ARBA00023136"/>
    </source>
</evidence>
<keyword evidence="10 11" id="KW-0472">Membrane</keyword>
<feature type="transmembrane region" description="Helical" evidence="11">
    <location>
        <begin position="30"/>
        <end position="54"/>
    </location>
</feature>
<protein>
    <submittedName>
        <fullName evidence="13">Amino acid ABC transporter permease</fullName>
    </submittedName>
</protein>
<keyword evidence="4" id="KW-1003">Cell membrane</keyword>
<comment type="caution">
    <text evidence="13">The sequence shown here is derived from an EMBL/GenBank/DDBJ whole genome shotgun (WGS) entry which is preliminary data.</text>
</comment>
<evidence type="ECO:0000256" key="6">
    <source>
        <dbReference type="ARBA" id="ARBA00022692"/>
    </source>
</evidence>
<comment type="similarity">
    <text evidence="2 11">Belongs to the binding-protein-dependent transport system permease family.</text>
</comment>
<evidence type="ECO:0000256" key="3">
    <source>
        <dbReference type="ARBA" id="ARBA00022448"/>
    </source>
</evidence>
<dbReference type="RefSeq" id="WP_037588578.1">
    <property type="nucleotide sequence ID" value="NZ_JAIEWR010000001.1"/>
</dbReference>
<dbReference type="InterPro" id="IPR000515">
    <property type="entry name" value="MetI-like"/>
</dbReference>
<dbReference type="Pfam" id="PF00528">
    <property type="entry name" value="BPD_transp_1"/>
    <property type="match status" value="1"/>
</dbReference>
<feature type="transmembrane region" description="Helical" evidence="11">
    <location>
        <begin position="207"/>
        <end position="229"/>
    </location>
</feature>
<feature type="domain" description="ABC transmembrane type-1" evidence="12">
    <location>
        <begin position="28"/>
        <end position="226"/>
    </location>
</feature>
<keyword evidence="7" id="KW-0029">Amino-acid transport</keyword>
<dbReference type="InterPro" id="IPR043429">
    <property type="entry name" value="ArtM/GltK/GlnP/TcyL/YhdX-like"/>
</dbReference>
<name>A0AAJ4VHR5_MAMSC</name>
<evidence type="ECO:0000256" key="4">
    <source>
        <dbReference type="ARBA" id="ARBA00022475"/>
    </source>
</evidence>
<keyword evidence="9" id="KW-0921">Nickel transport</keyword>
<dbReference type="Proteomes" id="UP000274792">
    <property type="component" value="Unassembled WGS sequence"/>
</dbReference>
<evidence type="ECO:0000256" key="8">
    <source>
        <dbReference type="ARBA" id="ARBA00022989"/>
    </source>
</evidence>
<dbReference type="EMBL" id="RXWV01000056">
    <property type="protein sequence ID" value="RTX72132.1"/>
    <property type="molecule type" value="Genomic_DNA"/>
</dbReference>
<keyword evidence="8 11" id="KW-1133">Transmembrane helix</keyword>
<dbReference type="GO" id="GO:0015675">
    <property type="term" value="P:nickel cation transport"/>
    <property type="evidence" value="ECO:0007669"/>
    <property type="project" value="UniProtKB-KW"/>
</dbReference>
<gene>
    <name evidence="13" type="ORF">CD117_10525</name>
</gene>
<evidence type="ECO:0000256" key="9">
    <source>
        <dbReference type="ARBA" id="ARBA00023112"/>
    </source>
</evidence>
<accession>A0AAJ4VHR5</accession>
<dbReference type="GO" id="GO:0015184">
    <property type="term" value="F:L-cystine transmembrane transporter activity"/>
    <property type="evidence" value="ECO:0007669"/>
    <property type="project" value="TreeGrafter"/>
</dbReference>
<evidence type="ECO:0000256" key="5">
    <source>
        <dbReference type="ARBA" id="ARBA00022596"/>
    </source>
</evidence>
<evidence type="ECO:0000256" key="11">
    <source>
        <dbReference type="RuleBase" id="RU363032"/>
    </source>
</evidence>
<feature type="transmembrane region" description="Helical" evidence="11">
    <location>
        <begin position="107"/>
        <end position="126"/>
    </location>
</feature>
<keyword evidence="9" id="KW-0406">Ion transport</keyword>
<proteinExistence type="inferred from homology"/>
<comment type="subcellular location">
    <subcellularLocation>
        <location evidence="1 11">Cell membrane</location>
        <topology evidence="1 11">Multi-pass membrane protein</topology>
    </subcellularLocation>
</comment>
<dbReference type="FunFam" id="1.10.3720.10:FF:000009">
    <property type="entry name" value="Amino acid ABC transporter permease"/>
    <property type="match status" value="1"/>
</dbReference>
<dbReference type="PROSITE" id="PS50928">
    <property type="entry name" value="ABC_TM1"/>
    <property type="match status" value="1"/>
</dbReference>
<reference evidence="13 14" key="1">
    <citation type="submission" date="2018-10" db="EMBL/GenBank/DDBJ databases">
        <title>A collection Staphylococci species genome sequencing.</title>
        <authorList>
            <person name="Cole K."/>
        </authorList>
    </citation>
    <scope>NUCLEOTIDE SEQUENCE [LARGE SCALE GENOMIC DNA]</scope>
    <source>
        <strain evidence="14">NCTC 12218</strain>
    </source>
</reference>
<evidence type="ECO:0000256" key="7">
    <source>
        <dbReference type="ARBA" id="ARBA00022970"/>
    </source>
</evidence>
<dbReference type="PANTHER" id="PTHR30614:SF0">
    <property type="entry name" value="L-CYSTINE TRANSPORT SYSTEM PERMEASE PROTEIN TCYL"/>
    <property type="match status" value="1"/>
</dbReference>
<evidence type="ECO:0000313" key="14">
    <source>
        <dbReference type="Proteomes" id="UP000274792"/>
    </source>
</evidence>
<keyword evidence="6 11" id="KW-0812">Transmembrane</keyword>
<sequence>MFQSLNDEQLHALNAAKQAFLPMLEGLVKYSIPITLVTFVLGLILALATALMRISSSKVLKGIARFYVSIIRGTPMIVQLFIIFYGIPEIGRLATGNADNQLTLSPVIAAIIGLSFNVGAYASEILRGGIMSIPKGQTEAAYSIGMNYKQTVQRIILPQAIRVSVPALGNTFLSLIKDTSLLGFILVAEMFRKAQEVASTTYEFLTIYLLVAILYWIVCFIISIIQSYYESYIERGYRS</sequence>
<dbReference type="InterPro" id="IPR010065">
    <property type="entry name" value="AA_ABC_transptr_permease_3TM"/>
</dbReference>
<dbReference type="CDD" id="cd06261">
    <property type="entry name" value="TM_PBP2"/>
    <property type="match status" value="1"/>
</dbReference>
<organism evidence="13 14">
    <name type="scientific">Mammaliicoccus sciuri</name>
    <name type="common">Staphylococcus sciuri</name>
    <dbReference type="NCBI Taxonomy" id="1296"/>
    <lineage>
        <taxon>Bacteria</taxon>
        <taxon>Bacillati</taxon>
        <taxon>Bacillota</taxon>
        <taxon>Bacilli</taxon>
        <taxon>Bacillales</taxon>
        <taxon>Staphylococcaceae</taxon>
        <taxon>Mammaliicoccus</taxon>
    </lineage>
</organism>
<keyword evidence="3 11" id="KW-0813">Transport</keyword>
<evidence type="ECO:0000259" key="12">
    <source>
        <dbReference type="PROSITE" id="PS50928"/>
    </source>
</evidence>
<evidence type="ECO:0000313" key="13">
    <source>
        <dbReference type="EMBL" id="RTX72132.1"/>
    </source>
</evidence>
<feature type="transmembrane region" description="Helical" evidence="11">
    <location>
        <begin position="66"/>
        <end position="87"/>
    </location>
</feature>
<dbReference type="NCBIfam" id="TIGR01726">
    <property type="entry name" value="HEQRo_perm_3TM"/>
    <property type="match status" value="1"/>
</dbReference>
<dbReference type="PANTHER" id="PTHR30614">
    <property type="entry name" value="MEMBRANE COMPONENT OF AMINO ACID ABC TRANSPORTER"/>
    <property type="match status" value="1"/>
</dbReference>
<dbReference type="SUPFAM" id="SSF161098">
    <property type="entry name" value="MetI-like"/>
    <property type="match status" value="1"/>
</dbReference>
<evidence type="ECO:0000256" key="2">
    <source>
        <dbReference type="ARBA" id="ARBA00009306"/>
    </source>
</evidence>
<dbReference type="Gene3D" id="1.10.3720.10">
    <property type="entry name" value="MetI-like"/>
    <property type="match status" value="1"/>
</dbReference>
<dbReference type="InterPro" id="IPR035906">
    <property type="entry name" value="MetI-like_sf"/>
</dbReference>
<dbReference type="GO" id="GO:0043190">
    <property type="term" value="C:ATP-binding cassette (ABC) transporter complex"/>
    <property type="evidence" value="ECO:0007669"/>
    <property type="project" value="InterPro"/>
</dbReference>